<dbReference type="EMBL" id="QGKX02001521">
    <property type="protein sequence ID" value="KAF3507949.1"/>
    <property type="molecule type" value="Genomic_DNA"/>
</dbReference>
<organism evidence="3 4">
    <name type="scientific">Brassica cretica</name>
    <name type="common">Mustard</name>
    <dbReference type="NCBI Taxonomy" id="69181"/>
    <lineage>
        <taxon>Eukaryota</taxon>
        <taxon>Viridiplantae</taxon>
        <taxon>Streptophyta</taxon>
        <taxon>Embryophyta</taxon>
        <taxon>Tracheophyta</taxon>
        <taxon>Spermatophyta</taxon>
        <taxon>Magnoliopsida</taxon>
        <taxon>eudicotyledons</taxon>
        <taxon>Gunneridae</taxon>
        <taxon>Pentapetalae</taxon>
        <taxon>rosids</taxon>
        <taxon>malvids</taxon>
        <taxon>Brassicales</taxon>
        <taxon>Brassicaceae</taxon>
        <taxon>Brassiceae</taxon>
        <taxon>Brassica</taxon>
    </lineage>
</organism>
<reference evidence="3" key="1">
    <citation type="submission" date="2019-12" db="EMBL/GenBank/DDBJ databases">
        <title>Genome sequencing and annotation of Brassica cretica.</title>
        <authorList>
            <person name="Studholme D.J."/>
            <person name="Sarris P."/>
        </authorList>
    </citation>
    <scope>NUCLEOTIDE SEQUENCE</scope>
    <source>
        <strain evidence="3">PFS-109/04</strain>
        <tissue evidence="3">Leaf</tissue>
    </source>
</reference>
<dbReference type="Proteomes" id="UP000712600">
    <property type="component" value="Unassembled WGS sequence"/>
</dbReference>
<gene>
    <name evidence="3" type="ORF">F2Q69_00003447</name>
</gene>
<keyword evidence="2" id="KW-0812">Transmembrane</keyword>
<protein>
    <submittedName>
        <fullName evidence="3">Uncharacterized protein</fullName>
    </submittedName>
</protein>
<accession>A0A8S9NWR3</accession>
<evidence type="ECO:0000256" key="1">
    <source>
        <dbReference type="SAM" id="MobiDB-lite"/>
    </source>
</evidence>
<proteinExistence type="predicted"/>
<comment type="caution">
    <text evidence="3">The sequence shown here is derived from an EMBL/GenBank/DDBJ whole genome shotgun (WGS) entry which is preliminary data.</text>
</comment>
<evidence type="ECO:0000313" key="4">
    <source>
        <dbReference type="Proteomes" id="UP000712600"/>
    </source>
</evidence>
<name>A0A8S9NWR3_BRACR</name>
<feature type="compositionally biased region" description="Basic and acidic residues" evidence="1">
    <location>
        <begin position="20"/>
        <end position="34"/>
    </location>
</feature>
<keyword evidence="2" id="KW-1133">Transmembrane helix</keyword>
<feature type="transmembrane region" description="Helical" evidence="2">
    <location>
        <begin position="53"/>
        <end position="78"/>
    </location>
</feature>
<keyword evidence="2" id="KW-0472">Membrane</keyword>
<sequence length="83" mass="9325">MNLGCELRRGRELSSSYRVSSRDGRLQSGSRDEAEMNTCSRGREMRLRRTRAVGVALPRAIASLFLLADGCIWSGIWYELDAS</sequence>
<feature type="region of interest" description="Disordered" evidence="1">
    <location>
        <begin position="1"/>
        <end position="38"/>
    </location>
</feature>
<feature type="compositionally biased region" description="Basic and acidic residues" evidence="1">
    <location>
        <begin position="1"/>
        <end position="12"/>
    </location>
</feature>
<evidence type="ECO:0000256" key="2">
    <source>
        <dbReference type="SAM" id="Phobius"/>
    </source>
</evidence>
<dbReference type="AlphaFoldDB" id="A0A8S9NWR3"/>
<evidence type="ECO:0000313" key="3">
    <source>
        <dbReference type="EMBL" id="KAF3507949.1"/>
    </source>
</evidence>